<evidence type="ECO:0000256" key="1">
    <source>
        <dbReference type="SAM" id="Phobius"/>
    </source>
</evidence>
<keyword evidence="2" id="KW-0030">Aminoacyl-tRNA synthetase</keyword>
<organism evidence="2 3">
    <name type="scientific">Vairimorpha ceranae</name>
    <dbReference type="NCBI Taxonomy" id="40302"/>
    <lineage>
        <taxon>Eukaryota</taxon>
        <taxon>Fungi</taxon>
        <taxon>Fungi incertae sedis</taxon>
        <taxon>Microsporidia</taxon>
        <taxon>Nosematidae</taxon>
        <taxon>Vairimorpha</taxon>
    </lineage>
</organism>
<dbReference type="InterPro" id="IPR013320">
    <property type="entry name" value="ConA-like_dom_sf"/>
</dbReference>
<dbReference type="OMA" id="MISAVEH"/>
<keyword evidence="1" id="KW-0812">Transmembrane</keyword>
<reference evidence="2 3" key="1">
    <citation type="journal article" date="2015" name="Environ. Microbiol.">
        <title>Genome analyses suggest the presence of polyploidy and recent human-driven expansions in eight global populations of the honeybee pathogen Nosema ceranae.</title>
        <authorList>
            <person name="Pelin A."/>
            <person name="Selman M."/>
            <person name="Aris-Brosou S."/>
            <person name="Farinelli L."/>
            <person name="Corradi N."/>
        </authorList>
    </citation>
    <scope>NUCLEOTIDE SEQUENCE [LARGE SCALE GENOMIC DNA]</scope>
    <source>
        <strain evidence="2 3">PA08 1199</strain>
    </source>
</reference>
<dbReference type="GeneID" id="36320301"/>
<comment type="caution">
    <text evidence="2">The sequence shown here is derived from an EMBL/GenBank/DDBJ whole genome shotgun (WGS) entry which is preliminary data.</text>
</comment>
<sequence length="388" mass="44605">MLYIYFINMLLAEQHSQYTETPSDTIRYIPGATNEIVGVHGLKAVEDGIILRRSLDQGGIVYFLEDNKYPEWSFSYTITDINLNFPEEGGVYLWYTSHDQEPGEFRGGSGTFHGLMAGIEFKGASPELVFAFNNGENLDDKVHINLYRDSFSPDRLKGVKNLTVKIIVTKNNFKIELYNKDKILYDSMRLVSIQPHIILGTDNRFSLTSYYNYTSAEKAFKLIGAQLYKREEHENYDADKIHAENVSNTPMSPDDIMHPDKEMRHFIANFSHFMQYARSVLGETDDPSIRHYSNKIIEKIDSIAKKQDKSINNDLNQHINSRVNDMDIRIQGIQKDIFDILHLLKHSEQKKHTSISFTTLGLFVIGGGVLLILGLKEYNNWIHHGKKN</sequence>
<evidence type="ECO:0000313" key="2">
    <source>
        <dbReference type="EMBL" id="KKO74972.1"/>
    </source>
</evidence>
<proteinExistence type="predicted"/>
<evidence type="ECO:0000313" key="3">
    <source>
        <dbReference type="Proteomes" id="UP000034350"/>
    </source>
</evidence>
<keyword evidence="1" id="KW-1133">Transmembrane helix</keyword>
<dbReference type="VEuPathDB" id="MicrosporidiaDB:G9O61_00g010890"/>
<keyword evidence="2" id="KW-0436">Ligase</keyword>
<dbReference type="VEuPathDB" id="MicrosporidiaDB:AAJ76_3700024276"/>
<accession>A0A0F9YQY9</accession>
<dbReference type="OrthoDB" id="2187573at2759"/>
<gene>
    <name evidence="2" type="ORF">AAJ76_3700024276</name>
</gene>
<dbReference type="RefSeq" id="XP_024330714.1">
    <property type="nucleotide sequence ID" value="XM_024475360.1"/>
</dbReference>
<protein>
    <submittedName>
        <fullName evidence="2">Threonyl-trna synthetase</fullName>
    </submittedName>
</protein>
<dbReference type="Proteomes" id="UP000034350">
    <property type="component" value="Unassembled WGS sequence"/>
</dbReference>
<dbReference type="GO" id="GO:0004812">
    <property type="term" value="F:aminoacyl-tRNA ligase activity"/>
    <property type="evidence" value="ECO:0007669"/>
    <property type="project" value="UniProtKB-KW"/>
</dbReference>
<name>A0A0F9YQY9_9MICR</name>
<feature type="transmembrane region" description="Helical" evidence="1">
    <location>
        <begin position="355"/>
        <end position="375"/>
    </location>
</feature>
<keyword evidence="1" id="KW-0472">Membrane</keyword>
<dbReference type="AlphaFoldDB" id="A0A0F9YQY9"/>
<keyword evidence="3" id="KW-1185">Reference proteome</keyword>
<dbReference type="SUPFAM" id="SSF49899">
    <property type="entry name" value="Concanavalin A-like lectins/glucanases"/>
    <property type="match status" value="1"/>
</dbReference>
<dbReference type="EMBL" id="JPQZ01000037">
    <property type="protein sequence ID" value="KKO74972.1"/>
    <property type="molecule type" value="Genomic_DNA"/>
</dbReference>
<dbReference type="VEuPathDB" id="MicrosporidiaDB:NCER_101708"/>